<dbReference type="InterPro" id="IPR007627">
    <property type="entry name" value="RNA_pol_sigma70_r2"/>
</dbReference>
<reference evidence="9 10" key="1">
    <citation type="submission" date="2019-01" db="EMBL/GenBank/DDBJ databases">
        <title>Genome sequencing of strain 2JSPR-7.</title>
        <authorList>
            <person name="Heo J."/>
            <person name="Kim S.-J."/>
            <person name="Kim J.-S."/>
            <person name="Hong S.-B."/>
            <person name="Kwon S.-W."/>
        </authorList>
    </citation>
    <scope>NUCLEOTIDE SEQUENCE [LARGE SCALE GENOMIC DNA]</scope>
    <source>
        <strain evidence="9 10">2JSPR-7</strain>
    </source>
</reference>
<keyword evidence="10" id="KW-1185">Reference proteome</keyword>
<dbReference type="Pfam" id="PF04542">
    <property type="entry name" value="Sigma70_r2"/>
    <property type="match status" value="1"/>
</dbReference>
<dbReference type="AlphaFoldDB" id="A0A4P6EQR9"/>
<dbReference type="Proteomes" id="UP000291758">
    <property type="component" value="Chromosome"/>
</dbReference>
<name>A0A4P6EQR9_9MICO</name>
<evidence type="ECO:0000256" key="1">
    <source>
        <dbReference type="ARBA" id="ARBA00010641"/>
    </source>
</evidence>
<protein>
    <submittedName>
        <fullName evidence="9">SigE family RNA polymerase sigma factor</fullName>
    </submittedName>
</protein>
<evidence type="ECO:0000256" key="6">
    <source>
        <dbReference type="SAM" id="MobiDB-lite"/>
    </source>
</evidence>
<dbReference type="OrthoDB" id="3692620at2"/>
<comment type="similarity">
    <text evidence="1">Belongs to the sigma-70 factor family. ECF subfamily.</text>
</comment>
<evidence type="ECO:0000256" key="2">
    <source>
        <dbReference type="ARBA" id="ARBA00023015"/>
    </source>
</evidence>
<dbReference type="CDD" id="cd06171">
    <property type="entry name" value="Sigma70_r4"/>
    <property type="match status" value="1"/>
</dbReference>
<dbReference type="InterPro" id="IPR039425">
    <property type="entry name" value="RNA_pol_sigma-70-like"/>
</dbReference>
<organism evidence="9 10">
    <name type="scientific">Xylanimonas allomyrinae</name>
    <dbReference type="NCBI Taxonomy" id="2509459"/>
    <lineage>
        <taxon>Bacteria</taxon>
        <taxon>Bacillati</taxon>
        <taxon>Actinomycetota</taxon>
        <taxon>Actinomycetes</taxon>
        <taxon>Micrococcales</taxon>
        <taxon>Promicromonosporaceae</taxon>
        <taxon>Xylanimonas</taxon>
    </lineage>
</organism>
<evidence type="ECO:0000256" key="5">
    <source>
        <dbReference type="ARBA" id="ARBA00023163"/>
    </source>
</evidence>
<feature type="domain" description="RNA polymerase sigma-70 region 2" evidence="7">
    <location>
        <begin position="44"/>
        <end position="107"/>
    </location>
</feature>
<dbReference type="InterPro" id="IPR014325">
    <property type="entry name" value="RNA_pol_sigma-E_actinobac"/>
</dbReference>
<dbReference type="Gene3D" id="1.10.10.10">
    <property type="entry name" value="Winged helix-like DNA-binding domain superfamily/Winged helix DNA-binding domain"/>
    <property type="match status" value="1"/>
</dbReference>
<dbReference type="InterPro" id="IPR013249">
    <property type="entry name" value="RNA_pol_sigma70_r4_t2"/>
</dbReference>
<dbReference type="PANTHER" id="PTHR43133">
    <property type="entry name" value="RNA POLYMERASE ECF-TYPE SIGMA FACTO"/>
    <property type="match status" value="1"/>
</dbReference>
<dbReference type="GO" id="GO:0003677">
    <property type="term" value="F:DNA binding"/>
    <property type="evidence" value="ECO:0007669"/>
    <property type="project" value="UniProtKB-KW"/>
</dbReference>
<evidence type="ECO:0000256" key="3">
    <source>
        <dbReference type="ARBA" id="ARBA00023082"/>
    </source>
</evidence>
<dbReference type="PANTHER" id="PTHR43133:SF50">
    <property type="entry name" value="ECF RNA POLYMERASE SIGMA FACTOR SIGM"/>
    <property type="match status" value="1"/>
</dbReference>
<dbReference type="GO" id="GO:0016987">
    <property type="term" value="F:sigma factor activity"/>
    <property type="evidence" value="ECO:0007669"/>
    <property type="project" value="UniProtKB-KW"/>
</dbReference>
<evidence type="ECO:0000313" key="10">
    <source>
        <dbReference type="Proteomes" id="UP000291758"/>
    </source>
</evidence>
<sequence length="221" mass="24181">MTTTAADAVLDDDDGIDVVLGDDGIDVVLTHADRNAEFTAFMRSAHEPLHRMAYLLCGDAHRADELTQQTFERTYRAWSRARDGDPLAYARRILANLRIDGWRRTRREVLAGPEDLPERPDGSPGATGNAPRAATAAVDDRDAVVRALLLLPLKQRRVVVLRHLLDLTEAEVAVELGVPVGTVKSNASRGLAHLRAILDLDPRPATPHARPQQRPTSGGSR</sequence>
<feature type="region of interest" description="Disordered" evidence="6">
    <location>
        <begin position="200"/>
        <end position="221"/>
    </location>
</feature>
<dbReference type="SUPFAM" id="SSF88659">
    <property type="entry name" value="Sigma3 and sigma4 domains of RNA polymerase sigma factors"/>
    <property type="match status" value="1"/>
</dbReference>
<keyword evidence="5" id="KW-0804">Transcription</keyword>
<keyword evidence="4" id="KW-0238">DNA-binding</keyword>
<accession>A0A4P6EQR9</accession>
<feature type="region of interest" description="Disordered" evidence="6">
    <location>
        <begin position="110"/>
        <end position="135"/>
    </location>
</feature>
<dbReference type="Gene3D" id="1.10.1740.10">
    <property type="match status" value="1"/>
</dbReference>
<proteinExistence type="inferred from homology"/>
<dbReference type="InterPro" id="IPR036388">
    <property type="entry name" value="WH-like_DNA-bd_sf"/>
</dbReference>
<evidence type="ECO:0000259" key="8">
    <source>
        <dbReference type="Pfam" id="PF08281"/>
    </source>
</evidence>
<keyword evidence="3" id="KW-0731">Sigma factor</keyword>
<dbReference type="KEGG" id="xyl:ET495_13420"/>
<dbReference type="InterPro" id="IPR013324">
    <property type="entry name" value="RNA_pol_sigma_r3/r4-like"/>
</dbReference>
<dbReference type="EMBL" id="CP035495">
    <property type="protein sequence ID" value="QAY64906.1"/>
    <property type="molecule type" value="Genomic_DNA"/>
</dbReference>
<gene>
    <name evidence="9" type="ORF">ET495_13420</name>
</gene>
<dbReference type="InterPro" id="IPR014284">
    <property type="entry name" value="RNA_pol_sigma-70_dom"/>
</dbReference>
<evidence type="ECO:0000313" key="9">
    <source>
        <dbReference type="EMBL" id="QAY64906.1"/>
    </source>
</evidence>
<feature type="domain" description="RNA polymerase sigma factor 70 region 4 type 2" evidence="8">
    <location>
        <begin position="142"/>
        <end position="194"/>
    </location>
</feature>
<dbReference type="GO" id="GO:0006352">
    <property type="term" value="P:DNA-templated transcription initiation"/>
    <property type="evidence" value="ECO:0007669"/>
    <property type="project" value="InterPro"/>
</dbReference>
<dbReference type="NCBIfam" id="TIGR02937">
    <property type="entry name" value="sigma70-ECF"/>
    <property type="match status" value="1"/>
</dbReference>
<keyword evidence="2" id="KW-0805">Transcription regulation</keyword>
<dbReference type="NCBIfam" id="TIGR02983">
    <property type="entry name" value="SigE-fam_strep"/>
    <property type="match status" value="1"/>
</dbReference>
<dbReference type="Pfam" id="PF08281">
    <property type="entry name" value="Sigma70_r4_2"/>
    <property type="match status" value="1"/>
</dbReference>
<dbReference type="InterPro" id="IPR013325">
    <property type="entry name" value="RNA_pol_sigma_r2"/>
</dbReference>
<evidence type="ECO:0000259" key="7">
    <source>
        <dbReference type="Pfam" id="PF04542"/>
    </source>
</evidence>
<dbReference type="SUPFAM" id="SSF88946">
    <property type="entry name" value="Sigma2 domain of RNA polymerase sigma factors"/>
    <property type="match status" value="1"/>
</dbReference>
<feature type="compositionally biased region" description="Low complexity" evidence="6">
    <location>
        <begin position="124"/>
        <end position="135"/>
    </location>
</feature>
<evidence type="ECO:0000256" key="4">
    <source>
        <dbReference type="ARBA" id="ARBA00023125"/>
    </source>
</evidence>